<dbReference type="HOGENOM" id="CLU_033666_12_6_1"/>
<evidence type="ECO:0000313" key="1">
    <source>
        <dbReference type="EMBL" id="KIM94531.1"/>
    </source>
</evidence>
<dbReference type="InterPro" id="IPR036397">
    <property type="entry name" value="RNaseH_sf"/>
</dbReference>
<dbReference type="EMBL" id="KN832889">
    <property type="protein sequence ID" value="KIM94531.1"/>
    <property type="molecule type" value="Genomic_DNA"/>
</dbReference>
<organism evidence="1 2">
    <name type="scientific">Oidiodendron maius (strain Zn)</name>
    <dbReference type="NCBI Taxonomy" id="913774"/>
    <lineage>
        <taxon>Eukaryota</taxon>
        <taxon>Fungi</taxon>
        <taxon>Dikarya</taxon>
        <taxon>Ascomycota</taxon>
        <taxon>Pezizomycotina</taxon>
        <taxon>Leotiomycetes</taxon>
        <taxon>Leotiomycetes incertae sedis</taxon>
        <taxon>Myxotrichaceae</taxon>
        <taxon>Oidiodendron</taxon>
    </lineage>
</organism>
<feature type="non-terminal residue" evidence="1">
    <location>
        <position position="1"/>
    </location>
</feature>
<keyword evidence="2" id="KW-1185">Reference proteome</keyword>
<reference evidence="2" key="2">
    <citation type="submission" date="2015-01" db="EMBL/GenBank/DDBJ databases">
        <title>Evolutionary Origins and Diversification of the Mycorrhizal Mutualists.</title>
        <authorList>
            <consortium name="DOE Joint Genome Institute"/>
            <consortium name="Mycorrhizal Genomics Consortium"/>
            <person name="Kohler A."/>
            <person name="Kuo A."/>
            <person name="Nagy L.G."/>
            <person name="Floudas D."/>
            <person name="Copeland A."/>
            <person name="Barry K.W."/>
            <person name="Cichocki N."/>
            <person name="Veneault-Fourrey C."/>
            <person name="LaButti K."/>
            <person name="Lindquist E.A."/>
            <person name="Lipzen A."/>
            <person name="Lundell T."/>
            <person name="Morin E."/>
            <person name="Murat C."/>
            <person name="Riley R."/>
            <person name="Ohm R."/>
            <person name="Sun H."/>
            <person name="Tunlid A."/>
            <person name="Henrissat B."/>
            <person name="Grigoriev I.V."/>
            <person name="Hibbett D.S."/>
            <person name="Martin F."/>
        </authorList>
    </citation>
    <scope>NUCLEOTIDE SEQUENCE [LARGE SCALE GENOMIC DNA]</scope>
    <source>
        <strain evidence="2">Zn</strain>
    </source>
</reference>
<accession>A0A0C3GW47</accession>
<proteinExistence type="predicted"/>
<sequence length="72" mass="8664">SPDLNPTEGVWNILKQRVRKRTWRTLKEYKLVCQDEWDKITMEEVRARIAEMPDRCKRLVKTDGAPIKSHLW</sequence>
<name>A0A0C3GW47_OIDMZ</name>
<dbReference type="GO" id="GO:0003676">
    <property type="term" value="F:nucleic acid binding"/>
    <property type="evidence" value="ECO:0007669"/>
    <property type="project" value="InterPro"/>
</dbReference>
<dbReference type="Proteomes" id="UP000054321">
    <property type="component" value="Unassembled WGS sequence"/>
</dbReference>
<protein>
    <recommendedName>
        <fullName evidence="3">Tc1-like transposase DDE domain-containing protein</fullName>
    </recommendedName>
</protein>
<dbReference type="Gene3D" id="3.30.420.10">
    <property type="entry name" value="Ribonuclease H-like superfamily/Ribonuclease H"/>
    <property type="match status" value="1"/>
</dbReference>
<dbReference type="OrthoDB" id="5410741at2759"/>
<dbReference type="InParanoid" id="A0A0C3GW47"/>
<evidence type="ECO:0000313" key="2">
    <source>
        <dbReference type="Proteomes" id="UP000054321"/>
    </source>
</evidence>
<dbReference type="AlphaFoldDB" id="A0A0C3GW47"/>
<evidence type="ECO:0008006" key="3">
    <source>
        <dbReference type="Google" id="ProtNLM"/>
    </source>
</evidence>
<gene>
    <name evidence="1" type="ORF">OIDMADRAFT_135305</name>
</gene>
<reference evidence="1 2" key="1">
    <citation type="submission" date="2014-04" db="EMBL/GenBank/DDBJ databases">
        <authorList>
            <consortium name="DOE Joint Genome Institute"/>
            <person name="Kuo A."/>
            <person name="Martino E."/>
            <person name="Perotto S."/>
            <person name="Kohler A."/>
            <person name="Nagy L.G."/>
            <person name="Floudas D."/>
            <person name="Copeland A."/>
            <person name="Barry K.W."/>
            <person name="Cichocki N."/>
            <person name="Veneault-Fourrey C."/>
            <person name="LaButti K."/>
            <person name="Lindquist E.A."/>
            <person name="Lipzen A."/>
            <person name="Lundell T."/>
            <person name="Morin E."/>
            <person name="Murat C."/>
            <person name="Sun H."/>
            <person name="Tunlid A."/>
            <person name="Henrissat B."/>
            <person name="Grigoriev I.V."/>
            <person name="Hibbett D.S."/>
            <person name="Martin F."/>
            <person name="Nordberg H.P."/>
            <person name="Cantor M.N."/>
            <person name="Hua S.X."/>
        </authorList>
    </citation>
    <scope>NUCLEOTIDE SEQUENCE [LARGE SCALE GENOMIC DNA]</scope>
    <source>
        <strain evidence="1 2">Zn</strain>
    </source>
</reference>